<protein>
    <submittedName>
        <fullName evidence="1">Uncharacterized protein</fullName>
    </submittedName>
</protein>
<reference evidence="1 2" key="1">
    <citation type="submission" date="2022-06" db="EMBL/GenBank/DDBJ databases">
        <title>Haloarcula sp. a new haloarchaeum isolate from saline soil.</title>
        <authorList>
            <person name="Strakova D."/>
            <person name="Galisteo C."/>
            <person name="Sanchez-Porro C."/>
            <person name="Ventosa A."/>
        </authorList>
    </citation>
    <scope>NUCLEOTIDE SEQUENCE [LARGE SCALE GENOMIC DNA]</scope>
    <source>
        <strain evidence="1 2">S1CR25-12</strain>
    </source>
</reference>
<accession>A0ABU2FHH9</accession>
<comment type="caution">
    <text evidence="1">The sequence shown here is derived from an EMBL/GenBank/DDBJ whole genome shotgun (WGS) entry which is preliminary data.</text>
</comment>
<dbReference type="RefSeq" id="WP_310921637.1">
    <property type="nucleotide sequence ID" value="NZ_JAMQON010000008.1"/>
</dbReference>
<dbReference type="Proteomes" id="UP001259659">
    <property type="component" value="Unassembled WGS sequence"/>
</dbReference>
<evidence type="ECO:0000313" key="2">
    <source>
        <dbReference type="Proteomes" id="UP001259659"/>
    </source>
</evidence>
<name>A0ABU2FHH9_9EURY</name>
<organism evidence="1 2">
    <name type="scientific">Haloarcula saliterrae</name>
    <dbReference type="NCBI Taxonomy" id="2950534"/>
    <lineage>
        <taxon>Archaea</taxon>
        <taxon>Methanobacteriati</taxon>
        <taxon>Methanobacteriota</taxon>
        <taxon>Stenosarchaea group</taxon>
        <taxon>Halobacteria</taxon>
        <taxon>Halobacteriales</taxon>
        <taxon>Haloarculaceae</taxon>
        <taxon>Haloarcula</taxon>
    </lineage>
</organism>
<keyword evidence="2" id="KW-1185">Reference proteome</keyword>
<dbReference type="EMBL" id="JAMQON010000008">
    <property type="protein sequence ID" value="MDS0261719.1"/>
    <property type="molecule type" value="Genomic_DNA"/>
</dbReference>
<gene>
    <name evidence="1" type="ORF">NDI56_20150</name>
</gene>
<proteinExistence type="predicted"/>
<sequence length="311" mass="36193">MTPEERDTLLELLSHVFESDDEIDGLVYLDIQKIFYHLRERLDDENTIKELLPYYWYIDGVVSDTVQETVNHGLDTGVLQSKPTAGTGTGEWYEPGQEGVTPAEGIGEDDIATAKREIKLAIEEDYDVFRSHEDKIQDVYGEAPYDFQRYFKLNILFAIEQFSNDRPLYLGTDNLASEISTAEAYLPLDTEFDEFNTLFSRYVNTAKRYLSAVGEQNRILADRFKQLSDGVWRLYCQQLRLLEHDSYYDSKREEWEDEYQRTRQFVANDLVEFRQAIDDEFDEANESNRVSEDSSWGKIAAKYLDNQSSGE</sequence>
<evidence type="ECO:0000313" key="1">
    <source>
        <dbReference type="EMBL" id="MDS0261719.1"/>
    </source>
</evidence>